<evidence type="ECO:0000256" key="9">
    <source>
        <dbReference type="SAM" id="MobiDB-lite"/>
    </source>
</evidence>
<reference evidence="11 12" key="1">
    <citation type="submission" date="2018-04" db="EMBL/GenBank/DDBJ databases">
        <title>The genome of golden apple snail Pomacea canaliculata provides insight into stress tolerance and invasive adaptation.</title>
        <authorList>
            <person name="Liu C."/>
            <person name="Liu B."/>
            <person name="Ren Y."/>
            <person name="Zhang Y."/>
            <person name="Wang H."/>
            <person name="Li S."/>
            <person name="Jiang F."/>
            <person name="Yin L."/>
            <person name="Zhang G."/>
            <person name="Qian W."/>
            <person name="Fan W."/>
        </authorList>
    </citation>
    <scope>NUCLEOTIDE SEQUENCE [LARGE SCALE GENOMIC DNA]</scope>
    <source>
        <strain evidence="11">SZHN2017</strain>
        <tissue evidence="11">Muscle</tissue>
    </source>
</reference>
<dbReference type="SMART" id="SM00382">
    <property type="entry name" value="AAA"/>
    <property type="match status" value="1"/>
</dbReference>
<dbReference type="InterPro" id="IPR047854">
    <property type="entry name" value="RFC_lid"/>
</dbReference>
<evidence type="ECO:0000256" key="1">
    <source>
        <dbReference type="ARBA" id="ARBA00004123"/>
    </source>
</evidence>
<feature type="domain" description="AAA+ ATPase" evidence="10">
    <location>
        <begin position="354"/>
        <end position="502"/>
    </location>
</feature>
<name>A0A2T7PZ39_POMCA</name>
<evidence type="ECO:0000256" key="3">
    <source>
        <dbReference type="ARBA" id="ARBA00022741"/>
    </source>
</evidence>
<evidence type="ECO:0000256" key="7">
    <source>
        <dbReference type="ARBA" id="ARBA00023306"/>
    </source>
</evidence>
<dbReference type="InterPro" id="IPR003959">
    <property type="entry name" value="ATPase_AAA_core"/>
</dbReference>
<keyword evidence="5" id="KW-0238">DNA-binding</keyword>
<dbReference type="Pfam" id="PF00004">
    <property type="entry name" value="AAA"/>
    <property type="match status" value="1"/>
</dbReference>
<evidence type="ECO:0000256" key="8">
    <source>
        <dbReference type="ARBA" id="ARBA00043975"/>
    </source>
</evidence>
<feature type="region of interest" description="Disordered" evidence="9">
    <location>
        <begin position="78"/>
        <end position="146"/>
    </location>
</feature>
<keyword evidence="6" id="KW-0539">Nucleus</keyword>
<dbReference type="GO" id="GO:0016887">
    <property type="term" value="F:ATP hydrolysis activity"/>
    <property type="evidence" value="ECO:0007669"/>
    <property type="project" value="InterPro"/>
</dbReference>
<dbReference type="GO" id="GO:0003677">
    <property type="term" value="F:DNA binding"/>
    <property type="evidence" value="ECO:0007669"/>
    <property type="project" value="UniProtKB-KW"/>
</dbReference>
<sequence>MDEYLFELEYSDELDALRDKGELPVGTTPKSRKCLYFATAESSAKITDNDSVSPQRSVQHISSSFLEDNGDYQVSFEDAGQTQRITEGHSRREPQRKRFAKDSNSTEEEKDYFDSFQDLEPQSKRARSTGIKNLWSKPAHELHTHGSARKAFDNKESNDFQNRFANGQELSCQQVHTSITKSHHISVTNSDGLRVHVKLQDDYFMEEKTYSTNLHLQNTLLTVPVTVLRELLEVKESKHVQEEMTTSYLHKDIPDGCNMENRVVEETADEITEQSQSLWVDKYAPHRYTDLLSDESVNRLLLHWLKKWDHVVFNKELSSTKTKMERKTKQSGNKKFQLKVPEEFDDLKRPIQKAQMFTLLCGSPGLGKTTLAHIVARQAGYNIVEINASDDRSVDAFRNSIESATQMKAVIGADPRPNCLIIDEIDGASQAAVNVLLGILKQTENSTGKKKKDVLLRPVICICNDQYAAVLRQLRQQAMVINFPSPEPVYLASRLLEIVRLEQLKVDLTSLLVLCKRTENDIRSCLNTLQFVRKKHRELTLHMVQTMSVGQKDTHKTLFSAWKEILTIPRPNRNRNVGTFDLAEGKTENLQMNVASPTARFLHILSLTQATGEYERLLEGLFENYLQTKSKDPHLLNQNLASEWFCFVDELNWYTSHNQDYSLMKYIPFLPVLVHFLSAVSVPQRINFPHSHYEVMQKCNRITGLLATLLMEMLPGIRKYLDIHTLTLDVLPLLLNIMQPTLRPVARL</sequence>
<keyword evidence="2" id="KW-0235">DNA replication</keyword>
<dbReference type="Gene3D" id="1.10.8.60">
    <property type="match status" value="1"/>
</dbReference>
<dbReference type="CDD" id="cd18140">
    <property type="entry name" value="HLD_clamp_RFC"/>
    <property type="match status" value="1"/>
</dbReference>
<protein>
    <recommendedName>
        <fullName evidence="10">AAA+ ATPase domain-containing protein</fullName>
    </recommendedName>
</protein>
<keyword evidence="12" id="KW-1185">Reference proteome</keyword>
<evidence type="ECO:0000256" key="5">
    <source>
        <dbReference type="ARBA" id="ARBA00023125"/>
    </source>
</evidence>
<evidence type="ECO:0000313" key="12">
    <source>
        <dbReference type="Proteomes" id="UP000245119"/>
    </source>
</evidence>
<dbReference type="Proteomes" id="UP000245119">
    <property type="component" value="Linkage Group LG1"/>
</dbReference>
<dbReference type="STRING" id="400727.A0A2T7PZ39"/>
<evidence type="ECO:0000256" key="6">
    <source>
        <dbReference type="ARBA" id="ARBA00023242"/>
    </source>
</evidence>
<dbReference type="OrthoDB" id="2195431at2759"/>
<keyword evidence="3" id="KW-0547">Nucleotide-binding</keyword>
<comment type="subcellular location">
    <subcellularLocation>
        <location evidence="1">Nucleus</location>
    </subcellularLocation>
</comment>
<evidence type="ECO:0000313" key="11">
    <source>
        <dbReference type="EMBL" id="PVD38693.1"/>
    </source>
</evidence>
<gene>
    <name evidence="11" type="ORF">C0Q70_01313</name>
</gene>
<evidence type="ECO:0000256" key="4">
    <source>
        <dbReference type="ARBA" id="ARBA00022840"/>
    </source>
</evidence>
<dbReference type="InterPro" id="IPR027417">
    <property type="entry name" value="P-loop_NTPase"/>
</dbReference>
<organism evidence="11 12">
    <name type="scientific">Pomacea canaliculata</name>
    <name type="common">Golden apple snail</name>
    <dbReference type="NCBI Taxonomy" id="400727"/>
    <lineage>
        <taxon>Eukaryota</taxon>
        <taxon>Metazoa</taxon>
        <taxon>Spiralia</taxon>
        <taxon>Lophotrochozoa</taxon>
        <taxon>Mollusca</taxon>
        <taxon>Gastropoda</taxon>
        <taxon>Caenogastropoda</taxon>
        <taxon>Architaenioglossa</taxon>
        <taxon>Ampullarioidea</taxon>
        <taxon>Ampullariidae</taxon>
        <taxon>Pomacea</taxon>
    </lineage>
</organism>
<dbReference type="GO" id="GO:0005634">
    <property type="term" value="C:nucleus"/>
    <property type="evidence" value="ECO:0007669"/>
    <property type="project" value="UniProtKB-SubCell"/>
</dbReference>
<dbReference type="CDD" id="cd00009">
    <property type="entry name" value="AAA"/>
    <property type="match status" value="1"/>
</dbReference>
<keyword evidence="7" id="KW-0131">Cell cycle</keyword>
<evidence type="ECO:0000256" key="2">
    <source>
        <dbReference type="ARBA" id="ARBA00022705"/>
    </source>
</evidence>
<accession>A0A2T7PZ39</accession>
<dbReference type="InterPro" id="IPR003593">
    <property type="entry name" value="AAA+_ATPase"/>
</dbReference>
<keyword evidence="4" id="KW-0067">ATP-binding</keyword>
<evidence type="ECO:0000259" key="10">
    <source>
        <dbReference type="SMART" id="SM00382"/>
    </source>
</evidence>
<dbReference type="EMBL" id="PZQS01000001">
    <property type="protein sequence ID" value="PVD38693.1"/>
    <property type="molecule type" value="Genomic_DNA"/>
</dbReference>
<comment type="similarity">
    <text evidence="8">Belongs to the activator 1 small subunits family. CTF18 subfamily.</text>
</comment>
<dbReference type="Gene3D" id="3.40.50.300">
    <property type="entry name" value="P-loop containing nucleotide triphosphate hydrolases"/>
    <property type="match status" value="1"/>
</dbReference>
<dbReference type="PANTHER" id="PTHR46765:SF1">
    <property type="entry name" value="P-LOOP CONTAINING NUCLEOSIDE TRIPHOSPHATE HYDROLASES SUPERFAMILY PROTEIN"/>
    <property type="match status" value="1"/>
</dbReference>
<dbReference type="AlphaFoldDB" id="A0A2T7PZ39"/>
<comment type="caution">
    <text evidence="11">The sequence shown here is derived from an EMBL/GenBank/DDBJ whole genome shotgun (WGS) entry which is preliminary data.</text>
</comment>
<dbReference type="GO" id="GO:0005524">
    <property type="term" value="F:ATP binding"/>
    <property type="evidence" value="ECO:0007669"/>
    <property type="project" value="UniProtKB-KW"/>
</dbReference>
<dbReference type="GO" id="GO:0006260">
    <property type="term" value="P:DNA replication"/>
    <property type="evidence" value="ECO:0007669"/>
    <property type="project" value="UniProtKB-KW"/>
</dbReference>
<dbReference type="PANTHER" id="PTHR46765">
    <property type="entry name" value="P-LOOP CONTAINING NUCLEOSIDE TRIPHOSPHATE HYDROLASES SUPERFAMILY PROTEIN"/>
    <property type="match status" value="1"/>
</dbReference>
<dbReference type="SUPFAM" id="SSF52540">
    <property type="entry name" value="P-loop containing nucleoside triphosphate hydrolases"/>
    <property type="match status" value="1"/>
</dbReference>
<dbReference type="InterPro" id="IPR053016">
    <property type="entry name" value="CTF18-RFC_complex"/>
</dbReference>
<proteinExistence type="inferred from homology"/>